<dbReference type="EMBL" id="CP036291">
    <property type="protein sequence ID" value="QDU87068.1"/>
    <property type="molecule type" value="Genomic_DNA"/>
</dbReference>
<dbReference type="Proteomes" id="UP000317429">
    <property type="component" value="Chromosome"/>
</dbReference>
<dbReference type="OrthoDB" id="272246at2"/>
<keyword evidence="3" id="KW-1185">Reference proteome</keyword>
<keyword evidence="1" id="KW-0732">Signal</keyword>
<evidence type="ECO:0008006" key="4">
    <source>
        <dbReference type="Google" id="ProtNLM"/>
    </source>
</evidence>
<evidence type="ECO:0000313" key="3">
    <source>
        <dbReference type="Proteomes" id="UP000317429"/>
    </source>
</evidence>
<dbReference type="RefSeq" id="WP_145280876.1">
    <property type="nucleotide sequence ID" value="NZ_CP036291.1"/>
</dbReference>
<sequence length="278" mass="28127" precursor="true">MTRCFYLLVVLAVPACCSAAGFAQAVVDYAPGVAPARNFPDDLPYTQPNAAIGWPERVTADGTNFEGVVSPFNPPAGLDEIVSIGEGGFVTLRLSNYAVPVDGPELGFFTNAGLGDQDYPAGLAATDLSQPFTTFGIDSAMVEVSEDGAAWVSLGVQVFDIPANPFLDLASPFSATPGAVLADPGLPFDGALSSFAGKNYAEIKTLLGGSAGGTWLDISGAGLPRVGYVRLSVPTGGGSFELDAVSVATAALGAPVPEPGALALAVAAAGCLAAVRRR</sequence>
<evidence type="ECO:0000313" key="2">
    <source>
        <dbReference type="EMBL" id="QDU87068.1"/>
    </source>
</evidence>
<organism evidence="2 3">
    <name type="scientific">Pirellulimonas nuda</name>
    <dbReference type="NCBI Taxonomy" id="2528009"/>
    <lineage>
        <taxon>Bacteria</taxon>
        <taxon>Pseudomonadati</taxon>
        <taxon>Planctomycetota</taxon>
        <taxon>Planctomycetia</taxon>
        <taxon>Pirellulales</taxon>
        <taxon>Lacipirellulaceae</taxon>
        <taxon>Pirellulimonas</taxon>
    </lineage>
</organism>
<proteinExistence type="predicted"/>
<feature type="chain" id="PRO_5022152463" description="PEP-CTERM protein-sorting domain-containing protein" evidence="1">
    <location>
        <begin position="26"/>
        <end position="278"/>
    </location>
</feature>
<evidence type="ECO:0000256" key="1">
    <source>
        <dbReference type="SAM" id="SignalP"/>
    </source>
</evidence>
<dbReference type="AlphaFoldDB" id="A0A518D6F8"/>
<reference evidence="2 3" key="1">
    <citation type="submission" date="2019-02" db="EMBL/GenBank/DDBJ databases">
        <title>Deep-cultivation of Planctomycetes and their phenomic and genomic characterization uncovers novel biology.</title>
        <authorList>
            <person name="Wiegand S."/>
            <person name="Jogler M."/>
            <person name="Boedeker C."/>
            <person name="Pinto D."/>
            <person name="Vollmers J."/>
            <person name="Rivas-Marin E."/>
            <person name="Kohn T."/>
            <person name="Peeters S.H."/>
            <person name="Heuer A."/>
            <person name="Rast P."/>
            <person name="Oberbeckmann S."/>
            <person name="Bunk B."/>
            <person name="Jeske O."/>
            <person name="Meyerdierks A."/>
            <person name="Storesund J.E."/>
            <person name="Kallscheuer N."/>
            <person name="Luecker S."/>
            <person name="Lage O.M."/>
            <person name="Pohl T."/>
            <person name="Merkel B.J."/>
            <person name="Hornburger P."/>
            <person name="Mueller R.-W."/>
            <person name="Bruemmer F."/>
            <person name="Labrenz M."/>
            <person name="Spormann A.M."/>
            <person name="Op den Camp H."/>
            <person name="Overmann J."/>
            <person name="Amann R."/>
            <person name="Jetten M.S.M."/>
            <person name="Mascher T."/>
            <person name="Medema M.H."/>
            <person name="Devos D.P."/>
            <person name="Kaster A.-K."/>
            <person name="Ovreas L."/>
            <person name="Rohde M."/>
            <person name="Galperin M.Y."/>
            <person name="Jogler C."/>
        </authorList>
    </citation>
    <scope>NUCLEOTIDE SEQUENCE [LARGE SCALE GENOMIC DNA]</scope>
    <source>
        <strain evidence="2 3">Pla175</strain>
    </source>
</reference>
<protein>
    <recommendedName>
        <fullName evidence="4">PEP-CTERM protein-sorting domain-containing protein</fullName>
    </recommendedName>
</protein>
<name>A0A518D6F8_9BACT</name>
<feature type="signal peptide" evidence="1">
    <location>
        <begin position="1"/>
        <end position="25"/>
    </location>
</feature>
<gene>
    <name evidence="2" type="ORF">Pla175_04230</name>
</gene>
<accession>A0A518D6F8</accession>
<dbReference type="KEGG" id="pnd:Pla175_04230"/>